<reference evidence="2" key="1">
    <citation type="submission" date="2019-10" db="EMBL/GenBank/DDBJ databases">
        <authorList>
            <person name="Zhang R."/>
            <person name="Pan Y."/>
            <person name="Wang J."/>
            <person name="Ma R."/>
            <person name="Yu S."/>
        </authorList>
    </citation>
    <scope>NUCLEOTIDE SEQUENCE</scope>
    <source>
        <strain evidence="2">LA-IB0</strain>
        <tissue evidence="2">Leaf</tissue>
    </source>
</reference>
<gene>
    <name evidence="2" type="ORF">BUALT_Bualt13G0057400</name>
</gene>
<name>A0AAV6WJ76_9LAMI</name>
<organism evidence="2 3">
    <name type="scientific">Buddleja alternifolia</name>
    <dbReference type="NCBI Taxonomy" id="168488"/>
    <lineage>
        <taxon>Eukaryota</taxon>
        <taxon>Viridiplantae</taxon>
        <taxon>Streptophyta</taxon>
        <taxon>Embryophyta</taxon>
        <taxon>Tracheophyta</taxon>
        <taxon>Spermatophyta</taxon>
        <taxon>Magnoliopsida</taxon>
        <taxon>eudicotyledons</taxon>
        <taxon>Gunneridae</taxon>
        <taxon>Pentapetalae</taxon>
        <taxon>asterids</taxon>
        <taxon>lamiids</taxon>
        <taxon>Lamiales</taxon>
        <taxon>Scrophulariaceae</taxon>
        <taxon>Buddlejeae</taxon>
        <taxon>Buddleja</taxon>
    </lineage>
</organism>
<dbReference type="EMBL" id="WHWC01000013">
    <property type="protein sequence ID" value="KAG8371156.1"/>
    <property type="molecule type" value="Genomic_DNA"/>
</dbReference>
<evidence type="ECO:0000313" key="3">
    <source>
        <dbReference type="Proteomes" id="UP000826271"/>
    </source>
</evidence>
<keyword evidence="3" id="KW-1185">Reference proteome</keyword>
<evidence type="ECO:0000313" key="2">
    <source>
        <dbReference type="EMBL" id="KAG8371156.1"/>
    </source>
</evidence>
<feature type="signal peptide" evidence="1">
    <location>
        <begin position="1"/>
        <end position="20"/>
    </location>
</feature>
<protein>
    <recommendedName>
        <fullName evidence="4">Pollen Ole e 1 allergen and extensin family protein</fullName>
    </recommendedName>
</protein>
<comment type="caution">
    <text evidence="2">The sequence shown here is derived from an EMBL/GenBank/DDBJ whole genome shotgun (WGS) entry which is preliminary data.</text>
</comment>
<dbReference type="Proteomes" id="UP000826271">
    <property type="component" value="Unassembled WGS sequence"/>
</dbReference>
<keyword evidence="1" id="KW-0732">Signal</keyword>
<sequence length="178" mass="19580">MLINRVAISLFVVVLSFANAELSKIQVLKGSVNCLDCTHGFDLSGIQVLVKCDKVKKLAMAYTEEDGTFNTELPSDSEETKPTNYPSNCVAKIMGGPHQLYTSTKDSLIQISKANKVDHFMTTSKPLNFYKSCPLEGKCVAKDIKFGSSKTVNLPVPREWGLPPTSYYIPYVPIIGIP</sequence>
<evidence type="ECO:0008006" key="4">
    <source>
        <dbReference type="Google" id="ProtNLM"/>
    </source>
</evidence>
<feature type="chain" id="PRO_5043608206" description="Pollen Ole e 1 allergen and extensin family protein" evidence="1">
    <location>
        <begin position="21"/>
        <end position="178"/>
    </location>
</feature>
<accession>A0AAV6WJ76</accession>
<dbReference type="AlphaFoldDB" id="A0AAV6WJ76"/>
<dbReference type="Pfam" id="PF01190">
    <property type="entry name" value="Pollen_Ole_e_1"/>
    <property type="match status" value="1"/>
</dbReference>
<proteinExistence type="predicted"/>
<evidence type="ECO:0000256" key="1">
    <source>
        <dbReference type="SAM" id="SignalP"/>
    </source>
</evidence>